<name>A0A1X7IB29_9BACT</name>
<keyword evidence="1" id="KW-0819">tRNA processing</keyword>
<dbReference type="InterPro" id="IPR008513">
    <property type="entry name" value="tRNA(Met)_cyd_acetate_ligase"/>
</dbReference>
<evidence type="ECO:0000313" key="3">
    <source>
        <dbReference type="Proteomes" id="UP000193355"/>
    </source>
</evidence>
<keyword evidence="1" id="KW-0694">RNA-binding</keyword>
<accession>A0A1X7IB29</accession>
<organism evidence="2 3">
    <name type="scientific">Dethiosulfovibrio salsuginis</name>
    <dbReference type="NCBI Taxonomy" id="561720"/>
    <lineage>
        <taxon>Bacteria</taxon>
        <taxon>Thermotogati</taxon>
        <taxon>Synergistota</taxon>
        <taxon>Synergistia</taxon>
        <taxon>Synergistales</taxon>
        <taxon>Dethiosulfovibrionaceae</taxon>
        <taxon>Dethiosulfovibrio</taxon>
    </lineage>
</organism>
<protein>
    <recommendedName>
        <fullName evidence="1">tRNA(Met) cytidine acetate ligase</fullName>
        <ecNumber evidence="1">6.3.4.-</ecNumber>
    </recommendedName>
</protein>
<keyword evidence="3" id="KW-1185">Reference proteome</keyword>
<dbReference type="HAMAP" id="MF_01539">
    <property type="entry name" value="TmcAL"/>
    <property type="match status" value="1"/>
</dbReference>
<keyword evidence="1" id="KW-0963">Cytoplasm</keyword>
<comment type="subcellular location">
    <subcellularLocation>
        <location evidence="1">Cytoplasm</location>
    </subcellularLocation>
</comment>
<dbReference type="Gene3D" id="3.40.50.620">
    <property type="entry name" value="HUPs"/>
    <property type="match status" value="1"/>
</dbReference>
<dbReference type="Pfam" id="PF05636">
    <property type="entry name" value="HIGH_NTase1"/>
    <property type="match status" value="1"/>
</dbReference>
<dbReference type="EC" id="6.3.4.-" evidence="1"/>
<comment type="catalytic activity">
    <reaction evidence="1">
        <text>cytidine(34) in elongator tRNA(Met) + acetate + ATP = N(4)-acetylcytidine(34) in elongator tRNA(Met) + AMP + diphosphate</text>
        <dbReference type="Rhea" id="RHEA:58144"/>
        <dbReference type="Rhea" id="RHEA-COMP:10693"/>
        <dbReference type="Rhea" id="RHEA-COMP:10694"/>
        <dbReference type="ChEBI" id="CHEBI:30089"/>
        <dbReference type="ChEBI" id="CHEBI:30616"/>
        <dbReference type="ChEBI" id="CHEBI:33019"/>
        <dbReference type="ChEBI" id="CHEBI:74900"/>
        <dbReference type="ChEBI" id="CHEBI:82748"/>
        <dbReference type="ChEBI" id="CHEBI:456215"/>
    </reaction>
</comment>
<dbReference type="RefSeq" id="WP_159448182.1">
    <property type="nucleotide sequence ID" value="NZ_FXBB01000001.1"/>
</dbReference>
<feature type="binding site" evidence="1">
    <location>
        <begin position="9"/>
        <end position="22"/>
    </location>
    <ligand>
        <name>ATP</name>
        <dbReference type="ChEBI" id="CHEBI:30616"/>
    </ligand>
</feature>
<gene>
    <name evidence="1" type="primary">tmcAL</name>
    <name evidence="2" type="ORF">SAMN06275492_101250</name>
</gene>
<dbReference type="GO" id="GO:0016740">
    <property type="term" value="F:transferase activity"/>
    <property type="evidence" value="ECO:0007669"/>
    <property type="project" value="UniProtKB-KW"/>
</dbReference>
<dbReference type="AlphaFoldDB" id="A0A1X7IB29"/>
<reference evidence="3" key="1">
    <citation type="submission" date="2017-04" db="EMBL/GenBank/DDBJ databases">
        <authorList>
            <person name="Varghese N."/>
            <person name="Submissions S."/>
        </authorList>
    </citation>
    <scope>NUCLEOTIDE SEQUENCE [LARGE SCALE GENOMIC DNA]</scope>
    <source>
        <strain evidence="3">USBA 82</strain>
    </source>
</reference>
<feature type="binding site" evidence="1">
    <location>
        <position position="161"/>
    </location>
    <ligand>
        <name>ATP</name>
        <dbReference type="ChEBI" id="CHEBI:30616"/>
    </ligand>
</feature>
<comment type="function">
    <text evidence="1">Catalyzes the formation of N(4)-acetylcytidine (ac(4)C) at the wobble position of elongator tRNA(Met), using acetate and ATP as substrates. First activates an acetate ion to form acetyladenylate (Ac-AMP) and then transfers the acetyl group to tRNA to form ac(4)C34.</text>
</comment>
<dbReference type="InterPro" id="IPR014729">
    <property type="entry name" value="Rossmann-like_a/b/a_fold"/>
</dbReference>
<sequence>MCQKAIGIIAEYNPLHNGHRYQMGVASESGAPLIVVLSSNFLQRGEPAFIDKESRARMALKAGADLVLELPVVFSCHNAGVFAKGAVDILEATGVVDRISFGMENIPPTLDRILAILVDEPHPFKANLRYFLDSGFSYVQARAEAAEKLCPGAREFLSLPNNSLALSYMTRIAQKNYHIRPMPVSRIGGGYHQKELHPTYPSATSVRYAVRNGNPNSTDGMSSCCAEILQEQISLGRCCMDLGKLWEYIRFSLMRTTPEDLGKHAEFGEGIENRFLSYLHRSSSWEEFISLCVTKRYPRGRLQRNMIHFLINLKHRQNRDFQKKGPAYIRTLGANAKGRELLKAMKERSRLPLVARLSHLKGDEYGSSMMDVERRACDLWELLIPQGNPGRELKRSPVLI</sequence>
<proteinExistence type="inferred from homology"/>
<feature type="binding site" evidence="1">
    <location>
        <position position="102"/>
    </location>
    <ligand>
        <name>ATP</name>
        <dbReference type="ChEBI" id="CHEBI:30616"/>
    </ligand>
</feature>
<dbReference type="STRING" id="561720.SAMN06275492_101250"/>
<evidence type="ECO:0000256" key="1">
    <source>
        <dbReference type="HAMAP-Rule" id="MF_01539"/>
    </source>
</evidence>
<dbReference type="GO" id="GO:0005737">
    <property type="term" value="C:cytoplasm"/>
    <property type="evidence" value="ECO:0007669"/>
    <property type="project" value="UniProtKB-SubCell"/>
</dbReference>
<keyword evidence="1" id="KW-0436">Ligase</keyword>
<dbReference type="GO" id="GO:0016879">
    <property type="term" value="F:ligase activity, forming carbon-nitrogen bonds"/>
    <property type="evidence" value="ECO:0007669"/>
    <property type="project" value="UniProtKB-UniRule"/>
</dbReference>
<dbReference type="PANTHER" id="PTHR37825:SF1">
    <property type="entry name" value="TRNA(MET) CYTIDINE ACETATE LIGASE"/>
    <property type="match status" value="1"/>
</dbReference>
<dbReference type="GO" id="GO:0000049">
    <property type="term" value="F:tRNA binding"/>
    <property type="evidence" value="ECO:0007669"/>
    <property type="project" value="UniProtKB-KW"/>
</dbReference>
<feature type="binding site" evidence="1">
    <location>
        <begin position="186"/>
        <end position="187"/>
    </location>
    <ligand>
        <name>ATP</name>
        <dbReference type="ChEBI" id="CHEBI:30616"/>
    </ligand>
</feature>
<evidence type="ECO:0000313" key="2">
    <source>
        <dbReference type="EMBL" id="SMG11286.1"/>
    </source>
</evidence>
<keyword evidence="1" id="KW-0547">Nucleotide-binding</keyword>
<dbReference type="OrthoDB" id="9769796at2"/>
<dbReference type="GO" id="GO:0006400">
    <property type="term" value="P:tRNA modification"/>
    <property type="evidence" value="ECO:0007669"/>
    <property type="project" value="UniProtKB-UniRule"/>
</dbReference>
<keyword evidence="1" id="KW-0820">tRNA-binding</keyword>
<dbReference type="PANTHER" id="PTHR37825">
    <property type="entry name" value="TRNA(MET) CYTIDINE ACETATE LIGASE"/>
    <property type="match status" value="1"/>
</dbReference>
<dbReference type="Proteomes" id="UP000193355">
    <property type="component" value="Unassembled WGS sequence"/>
</dbReference>
<dbReference type="GO" id="GO:0005524">
    <property type="term" value="F:ATP binding"/>
    <property type="evidence" value="ECO:0007669"/>
    <property type="project" value="UniProtKB-KW"/>
</dbReference>
<comment type="similarity">
    <text evidence="1">Belongs to the TmcAL family.</text>
</comment>
<dbReference type="SUPFAM" id="SSF52374">
    <property type="entry name" value="Nucleotidylyl transferase"/>
    <property type="match status" value="1"/>
</dbReference>
<keyword evidence="2" id="KW-0808">Transferase</keyword>
<keyword evidence="1" id="KW-0067">ATP-binding</keyword>
<dbReference type="EMBL" id="FXBB01000001">
    <property type="protein sequence ID" value="SMG11286.1"/>
    <property type="molecule type" value="Genomic_DNA"/>
</dbReference>